<name>A0A2T4TXA0_9BACT</name>
<protein>
    <recommendedName>
        <fullName evidence="4">Small ribosomal subunit protein bS18</fullName>
    </recommendedName>
</protein>
<keyword evidence="4" id="KW-0694">RNA-binding</keyword>
<dbReference type="NCBIfam" id="TIGR00165">
    <property type="entry name" value="S18"/>
    <property type="match status" value="1"/>
</dbReference>
<proteinExistence type="inferred from homology"/>
<comment type="caution">
    <text evidence="6">The sequence shown here is derived from an EMBL/GenBank/DDBJ whole genome shotgun (WGS) entry which is preliminary data.</text>
</comment>
<dbReference type="SUPFAM" id="SSF46911">
    <property type="entry name" value="Ribosomal protein S18"/>
    <property type="match status" value="1"/>
</dbReference>
<dbReference type="GO" id="GO:0006412">
    <property type="term" value="P:translation"/>
    <property type="evidence" value="ECO:0007669"/>
    <property type="project" value="UniProtKB-UniRule"/>
</dbReference>
<accession>A0A2T4TXA0</accession>
<evidence type="ECO:0000256" key="4">
    <source>
        <dbReference type="HAMAP-Rule" id="MF_00270"/>
    </source>
</evidence>
<gene>
    <name evidence="4 6" type="primary">rpsR</name>
    <name evidence="6" type="ORF">CLG94_08235</name>
</gene>
<dbReference type="PANTHER" id="PTHR13479">
    <property type="entry name" value="30S RIBOSOMAL PROTEIN S18"/>
    <property type="match status" value="1"/>
</dbReference>
<comment type="function">
    <text evidence="4">Binds as a heterodimer with protein bS6 to the central domain of the 16S rRNA, where it helps stabilize the platform of the 30S subunit.</text>
</comment>
<dbReference type="Pfam" id="PF01084">
    <property type="entry name" value="Ribosomal_S18"/>
    <property type="match status" value="1"/>
</dbReference>
<dbReference type="PANTHER" id="PTHR13479:SF40">
    <property type="entry name" value="SMALL RIBOSOMAL SUBUNIT PROTEIN BS18M"/>
    <property type="match status" value="1"/>
</dbReference>
<dbReference type="OrthoDB" id="9812008at2"/>
<dbReference type="Gene3D" id="4.10.640.10">
    <property type="entry name" value="Ribosomal protein S18"/>
    <property type="match status" value="1"/>
</dbReference>
<evidence type="ECO:0000313" key="6">
    <source>
        <dbReference type="EMBL" id="PTL35736.1"/>
    </source>
</evidence>
<keyword evidence="4" id="KW-0699">rRNA-binding</keyword>
<organism evidence="6 7">
    <name type="scientific">Candidatus Methylomirabilis limnetica</name>
    <dbReference type="NCBI Taxonomy" id="2033718"/>
    <lineage>
        <taxon>Bacteria</taxon>
        <taxon>Candidatus Methylomirabilota</taxon>
        <taxon>Candidatus Methylomirabilia</taxon>
        <taxon>Candidatus Methylomirabilales</taxon>
        <taxon>Candidatus Methylomirabilaceae</taxon>
        <taxon>Candidatus Methylomirabilis</taxon>
    </lineage>
</organism>
<keyword evidence="3 4" id="KW-0687">Ribonucleoprotein</keyword>
<dbReference type="GO" id="GO:0070181">
    <property type="term" value="F:small ribosomal subunit rRNA binding"/>
    <property type="evidence" value="ECO:0007669"/>
    <property type="project" value="TreeGrafter"/>
</dbReference>
<sequence>MLKKRRSFRRQKVCKWCVDKIEAVDFKDAKRLRNFITDRGKIIPRRISGSCASHQRQVGGAIKRARSIALLPFAADLA</sequence>
<evidence type="ECO:0000256" key="5">
    <source>
        <dbReference type="RuleBase" id="RU003910"/>
    </source>
</evidence>
<comment type="subunit">
    <text evidence="4">Part of the 30S ribosomal subunit. Forms a tight heterodimer with protein bS6.</text>
</comment>
<dbReference type="Proteomes" id="UP000241436">
    <property type="component" value="Unassembled WGS sequence"/>
</dbReference>
<dbReference type="InterPro" id="IPR001648">
    <property type="entry name" value="Ribosomal_bS18"/>
</dbReference>
<dbReference type="HAMAP" id="MF_00270">
    <property type="entry name" value="Ribosomal_bS18"/>
    <property type="match status" value="1"/>
</dbReference>
<evidence type="ECO:0000313" key="7">
    <source>
        <dbReference type="Proteomes" id="UP000241436"/>
    </source>
</evidence>
<dbReference type="PRINTS" id="PR00974">
    <property type="entry name" value="RIBOSOMALS18"/>
</dbReference>
<dbReference type="GO" id="GO:0003735">
    <property type="term" value="F:structural constituent of ribosome"/>
    <property type="evidence" value="ECO:0007669"/>
    <property type="project" value="InterPro"/>
</dbReference>
<keyword evidence="2 4" id="KW-0689">Ribosomal protein</keyword>
<evidence type="ECO:0000256" key="1">
    <source>
        <dbReference type="ARBA" id="ARBA00005589"/>
    </source>
</evidence>
<reference evidence="7" key="2">
    <citation type="journal article" date="2018" name="Environ. Microbiol.">
        <title>Bloom of a denitrifying methanotroph, 'Candidatus Methylomirabilis limnetica', in a deep stratified lake.</title>
        <authorList>
            <person name="Graf J.S."/>
            <person name="Mayr M.J."/>
            <person name="Marchant H.K."/>
            <person name="Tienken D."/>
            <person name="Hach P.F."/>
            <person name="Brand A."/>
            <person name="Schubert C.J."/>
            <person name="Kuypers M.M."/>
            <person name="Milucka J."/>
        </authorList>
    </citation>
    <scope>NUCLEOTIDE SEQUENCE [LARGE SCALE GENOMIC DNA]</scope>
    <source>
        <strain evidence="7">Zug</strain>
    </source>
</reference>
<evidence type="ECO:0000256" key="2">
    <source>
        <dbReference type="ARBA" id="ARBA00022980"/>
    </source>
</evidence>
<dbReference type="GO" id="GO:0022627">
    <property type="term" value="C:cytosolic small ribosomal subunit"/>
    <property type="evidence" value="ECO:0007669"/>
    <property type="project" value="TreeGrafter"/>
</dbReference>
<dbReference type="RefSeq" id="WP_107562504.1">
    <property type="nucleotide sequence ID" value="NZ_NVQC01000022.1"/>
</dbReference>
<dbReference type="AlphaFoldDB" id="A0A2T4TXA0"/>
<dbReference type="InterPro" id="IPR036870">
    <property type="entry name" value="Ribosomal_bS18_sf"/>
</dbReference>
<keyword evidence="7" id="KW-1185">Reference proteome</keyword>
<dbReference type="EMBL" id="NVQC01000022">
    <property type="protein sequence ID" value="PTL35736.1"/>
    <property type="molecule type" value="Genomic_DNA"/>
</dbReference>
<comment type="similarity">
    <text evidence="1 4 5">Belongs to the bacterial ribosomal protein bS18 family.</text>
</comment>
<evidence type="ECO:0000256" key="3">
    <source>
        <dbReference type="ARBA" id="ARBA00023274"/>
    </source>
</evidence>
<reference evidence="6 7" key="1">
    <citation type="submission" date="2017-09" db="EMBL/GenBank/DDBJ databases">
        <title>Bloom of a denitrifying methanotroph, Candidatus Methylomirabilis limnetica, in a deep stratified lake.</title>
        <authorList>
            <person name="Graf J.S."/>
            <person name="Marchant H.K."/>
            <person name="Tienken D."/>
            <person name="Hach P.F."/>
            <person name="Brand A."/>
            <person name="Schubert C.J."/>
            <person name="Kuypers M.M."/>
            <person name="Milucka J."/>
        </authorList>
    </citation>
    <scope>NUCLEOTIDE SEQUENCE [LARGE SCALE GENOMIC DNA]</scope>
    <source>
        <strain evidence="6 7">Zug</strain>
    </source>
</reference>